<evidence type="ECO:0000313" key="2">
    <source>
        <dbReference type="Proteomes" id="UP000469011"/>
    </source>
</evidence>
<dbReference type="SUPFAM" id="SSF51182">
    <property type="entry name" value="RmlC-like cupins"/>
    <property type="match status" value="1"/>
</dbReference>
<evidence type="ECO:0000313" key="1">
    <source>
        <dbReference type="EMBL" id="NDW07309.1"/>
    </source>
</evidence>
<organism evidence="1 2">
    <name type="scientific">Jiella pacifica</name>
    <dbReference type="NCBI Taxonomy" id="2696469"/>
    <lineage>
        <taxon>Bacteria</taxon>
        <taxon>Pseudomonadati</taxon>
        <taxon>Pseudomonadota</taxon>
        <taxon>Alphaproteobacteria</taxon>
        <taxon>Hyphomicrobiales</taxon>
        <taxon>Aurantimonadaceae</taxon>
        <taxon>Jiella</taxon>
    </lineage>
</organism>
<dbReference type="Gene3D" id="2.60.120.10">
    <property type="entry name" value="Jelly Rolls"/>
    <property type="match status" value="1"/>
</dbReference>
<gene>
    <name evidence="1" type="ORF">GTK09_23100</name>
</gene>
<proteinExistence type="predicted"/>
<keyword evidence="2" id="KW-1185">Reference proteome</keyword>
<dbReference type="Proteomes" id="UP000469011">
    <property type="component" value="Unassembled WGS sequence"/>
</dbReference>
<comment type="caution">
    <text evidence="1">The sequence shown here is derived from an EMBL/GenBank/DDBJ whole genome shotgun (WGS) entry which is preliminary data.</text>
</comment>
<protein>
    <recommendedName>
        <fullName evidence="3">5-deoxyglucuronate isomerase</fullName>
    </recommendedName>
</protein>
<accession>A0A6N9TCA7</accession>
<dbReference type="AlphaFoldDB" id="A0A6N9TCA7"/>
<dbReference type="InterPro" id="IPR011051">
    <property type="entry name" value="RmlC_Cupin_sf"/>
</dbReference>
<reference evidence="1 2" key="1">
    <citation type="submission" date="2020-01" db="EMBL/GenBank/DDBJ databases">
        <title>Jiella pacifica sp. nov.</title>
        <authorList>
            <person name="Xue Z."/>
            <person name="Zhu S."/>
            <person name="Chen J."/>
            <person name="Yang J."/>
        </authorList>
    </citation>
    <scope>NUCLEOTIDE SEQUENCE [LARGE SCALE GENOMIC DNA]</scope>
    <source>
        <strain evidence="1 2">40Bstr34</strain>
    </source>
</reference>
<dbReference type="EMBL" id="JAAAMG010000027">
    <property type="protein sequence ID" value="NDW07309.1"/>
    <property type="molecule type" value="Genomic_DNA"/>
</dbReference>
<dbReference type="InterPro" id="IPR014710">
    <property type="entry name" value="RmlC-like_jellyroll"/>
</dbReference>
<name>A0A6N9TCA7_9HYPH</name>
<sequence>MYDTTDPRASLASAKSGPAATEFAAADYLKFYETAPQADDAEGKTWIGRGQNFIVAYTDAEPGGRFSRDGQIDEYCVLLPDAKSSATITVQGQTEAVPGYSIVFVPPGDSEVVMPEGGRLVRLFSSCSADLAAACENAGSYREPHPNIPPFEPWPEPRGGFRLRRYSLDVPPEPGRFGRIWRCTTLMVNMLPQEDGPRDVTKLSPHHHDDFEQCSLVLEGTFIHHIRWPWTPRLDVWRQDEHEKCGAPSITVIPPPAIHTSRGIEPGVHQLVDIFSPPRRDFSEKEGWVLNADDYPMPPAAEQ</sequence>
<dbReference type="RefSeq" id="WP_163465767.1">
    <property type="nucleotide sequence ID" value="NZ_JAAAMG010000027.1"/>
</dbReference>
<evidence type="ECO:0008006" key="3">
    <source>
        <dbReference type="Google" id="ProtNLM"/>
    </source>
</evidence>